<dbReference type="PANTHER" id="PTHR35087">
    <property type="entry name" value="SIMILAR TO HYPOTHETICAL PROTEIN FLJ40298"/>
    <property type="match status" value="1"/>
</dbReference>
<dbReference type="EMBL" id="JBJKFK010001447">
    <property type="protein sequence ID" value="KAL3313071.1"/>
    <property type="molecule type" value="Genomic_DNA"/>
</dbReference>
<sequence>MEVMDIRLATQKRRVKPCESWESYRVLFEDRNHWPRYQAPSKTEIQENSFGFAYAAKSKPIDWRAHRRREFSLIFGRPNVDACGNMTVPYVRDSAEETGRPQDQLRLRKDATESSLYRDSFSSKSMPPPSVTTRHCSNPMQVSKGIIPVLENGDQTKKVWQEGISFEALYDSRKMENYPKRGNRHGAFIWHRADPFKSQLVNESLQSLSRVVDTNIQQDPVMITAPKALKRQNRKEPSVVGDIIFGT</sequence>
<dbReference type="InterPro" id="IPR031365">
    <property type="entry name" value="CMIP6"/>
</dbReference>
<name>A0ABD2Q4G7_9PLAT</name>
<dbReference type="Proteomes" id="UP001626550">
    <property type="component" value="Unassembled WGS sequence"/>
</dbReference>
<dbReference type="AlphaFoldDB" id="A0ABD2Q4G7"/>
<protein>
    <submittedName>
        <fullName evidence="2">Uncharacterized protein</fullName>
    </submittedName>
</protein>
<organism evidence="2 3">
    <name type="scientific">Cichlidogyrus casuarinus</name>
    <dbReference type="NCBI Taxonomy" id="1844966"/>
    <lineage>
        <taxon>Eukaryota</taxon>
        <taxon>Metazoa</taxon>
        <taxon>Spiralia</taxon>
        <taxon>Lophotrochozoa</taxon>
        <taxon>Platyhelminthes</taxon>
        <taxon>Monogenea</taxon>
        <taxon>Monopisthocotylea</taxon>
        <taxon>Dactylogyridea</taxon>
        <taxon>Ancyrocephalidae</taxon>
        <taxon>Cichlidogyrus</taxon>
    </lineage>
</organism>
<evidence type="ECO:0000256" key="1">
    <source>
        <dbReference type="SAM" id="MobiDB-lite"/>
    </source>
</evidence>
<comment type="caution">
    <text evidence="2">The sequence shown here is derived from an EMBL/GenBank/DDBJ whole genome shotgun (WGS) entry which is preliminary data.</text>
</comment>
<dbReference type="Pfam" id="PF15667">
    <property type="entry name" value="CMIP6"/>
    <property type="match status" value="1"/>
</dbReference>
<accession>A0ABD2Q4G7</accession>
<evidence type="ECO:0000313" key="2">
    <source>
        <dbReference type="EMBL" id="KAL3313071.1"/>
    </source>
</evidence>
<reference evidence="2 3" key="1">
    <citation type="submission" date="2024-11" db="EMBL/GenBank/DDBJ databases">
        <title>Adaptive evolution of stress response genes in parasites aligns with host niche diversity.</title>
        <authorList>
            <person name="Hahn C."/>
            <person name="Resl P."/>
        </authorList>
    </citation>
    <scope>NUCLEOTIDE SEQUENCE [LARGE SCALE GENOMIC DNA]</scope>
    <source>
        <strain evidence="2">EGGRZ-B1_66</strain>
        <tissue evidence="2">Body</tissue>
    </source>
</reference>
<keyword evidence="3" id="KW-1185">Reference proteome</keyword>
<feature type="region of interest" description="Disordered" evidence="1">
    <location>
        <begin position="117"/>
        <end position="138"/>
    </location>
</feature>
<gene>
    <name evidence="2" type="ORF">Ciccas_008334</name>
</gene>
<proteinExistence type="predicted"/>
<dbReference type="PANTHER" id="PTHR35087:SF1">
    <property type="entry name" value="RIKEN CDNA 4930505A04 GENE"/>
    <property type="match status" value="1"/>
</dbReference>
<evidence type="ECO:0000313" key="3">
    <source>
        <dbReference type="Proteomes" id="UP001626550"/>
    </source>
</evidence>